<evidence type="ECO:0000313" key="4">
    <source>
        <dbReference type="RefSeq" id="XP_027122034.2"/>
    </source>
</evidence>
<dbReference type="SUPFAM" id="SSF53098">
    <property type="entry name" value="Ribonuclease H-like"/>
    <property type="match status" value="1"/>
</dbReference>
<dbReference type="RefSeq" id="XP_027122034.2">
    <property type="nucleotide sequence ID" value="XM_027266233.2"/>
</dbReference>
<evidence type="ECO:0000313" key="3">
    <source>
        <dbReference type="Proteomes" id="UP001652660"/>
    </source>
</evidence>
<dbReference type="Proteomes" id="UP001652660">
    <property type="component" value="Chromosome 4c"/>
</dbReference>
<evidence type="ECO:0000256" key="1">
    <source>
        <dbReference type="SAM" id="MobiDB-lite"/>
    </source>
</evidence>
<dbReference type="InterPro" id="IPR043502">
    <property type="entry name" value="DNA/RNA_pol_sf"/>
</dbReference>
<dbReference type="PROSITE" id="PS50879">
    <property type="entry name" value="RNASE_H_1"/>
    <property type="match status" value="1"/>
</dbReference>
<dbReference type="GO" id="GO:0004523">
    <property type="term" value="F:RNA-DNA hybrid ribonuclease activity"/>
    <property type="evidence" value="ECO:0007669"/>
    <property type="project" value="InterPro"/>
</dbReference>
<dbReference type="GO" id="GO:0003676">
    <property type="term" value="F:nucleic acid binding"/>
    <property type="evidence" value="ECO:0007669"/>
    <property type="project" value="InterPro"/>
</dbReference>
<dbReference type="InterPro" id="IPR002156">
    <property type="entry name" value="RNaseH_domain"/>
</dbReference>
<dbReference type="CDD" id="cd06222">
    <property type="entry name" value="RNase_H_like"/>
    <property type="match status" value="1"/>
</dbReference>
<evidence type="ECO:0000259" key="2">
    <source>
        <dbReference type="PROSITE" id="PS50879"/>
    </source>
</evidence>
<dbReference type="PANTHER" id="PTHR46890">
    <property type="entry name" value="NON-LTR RETROLELEMENT REVERSE TRANSCRIPTASE-LIKE PROTEIN-RELATED"/>
    <property type="match status" value="1"/>
</dbReference>
<feature type="domain" description="RNase H type-1" evidence="2">
    <location>
        <begin position="882"/>
        <end position="1010"/>
    </location>
</feature>
<dbReference type="Pfam" id="PF00078">
    <property type="entry name" value="RVT_1"/>
    <property type="match status" value="1"/>
</dbReference>
<dbReference type="Gene3D" id="3.30.420.10">
    <property type="entry name" value="Ribonuclease H-like superfamily/Ribonuclease H"/>
    <property type="match status" value="1"/>
</dbReference>
<dbReference type="InterPro" id="IPR044730">
    <property type="entry name" value="RNase_H-like_dom_plant"/>
</dbReference>
<dbReference type="SUPFAM" id="SSF56672">
    <property type="entry name" value="DNA/RNA polymerases"/>
    <property type="match status" value="1"/>
</dbReference>
<accession>A0A6P6X3D9</accession>
<dbReference type="AlphaFoldDB" id="A0A6P6X3D9"/>
<name>A0A6P6X3D9_COFAR</name>
<dbReference type="InterPro" id="IPR026960">
    <property type="entry name" value="RVT-Znf"/>
</dbReference>
<dbReference type="Pfam" id="PF13966">
    <property type="entry name" value="zf-RVT"/>
    <property type="match status" value="1"/>
</dbReference>
<reference evidence="4" key="2">
    <citation type="submission" date="2025-08" db="UniProtKB">
        <authorList>
            <consortium name="RefSeq"/>
        </authorList>
    </citation>
    <scope>IDENTIFICATION</scope>
    <source>
        <tissue evidence="4">Leaves</tissue>
    </source>
</reference>
<feature type="region of interest" description="Disordered" evidence="1">
    <location>
        <begin position="1"/>
        <end position="21"/>
    </location>
</feature>
<dbReference type="GeneID" id="113738975"/>
<dbReference type="Pfam" id="PF13456">
    <property type="entry name" value="RVT_3"/>
    <property type="match status" value="1"/>
</dbReference>
<proteinExistence type="predicted"/>
<dbReference type="InterPro" id="IPR036397">
    <property type="entry name" value="RNaseH_sf"/>
</dbReference>
<sequence length="1046" mass="116786">MEPIAGPGSAAPVGGTDQSATVGEGMVLGSLEKGASEEAAGHAGQRLELPRSAAGTAVLLHGEMQHGCGDVLAPDLGGRLLSSPLKDIAADQEAVGEAGDLTVEENATVGEEEVATAERSAGNLSPRDYNFMVQHLGRDPSDHAPLLLTALSRLDNKPKSFRFLNIWTTKPELLGVIRQAWEGTFLGPPLQRLVAKLREVKQQVQLWSRDSFGDIFKGVRKARGEVLRLEGLFDSDPSESNLLALQEARTGLKNSLMIEEGYWRQKARVKWIREGDKNSKYFHSIVTERRAKAVIHRIKGTNGVWLTEEDRIAVEAVEYFKAVFSAEPFSGSWDTLDVVPHMISHAQNEELVRIPEVKKIREVVFGIDGESAAGPDGFTGRFFTFAWEVVAKDGRQIFDNVLLAQELITDIGKASRGGNVVLKIDMAKAYDRVSWPFLIQVLRHFDFCEVWIDMIWRLISNVWFSVIVNGAPQGFFKSSRGIRQGDPISPSLFVLCAEVLSLHLNSLSRRQGFVPFRVPKGCSVVTHLAYADDIIIFSSGMKRSLQLVMQVLEDYTSISGQKGAHFTREGGGRVISLRFVPRLQVGFYRGRRDSYRQVGSCAGLYGLSSCTRSIARGCILVARISLQGSRTFGRGWWDLQGLSRVLPSEWVSRVLREAPSTAAEADEMVWAPTNSGAFTITSAYQIVRQGGNVSRLFGSLWHQALPSKISFFMLRLMYGRLPLMDVLHKFGFLGPSKCFCCSLSPSPETISHIFCTGEVARQVWGCFEGIIGGFSEALTIRHKVMSWWVKPNTNPYLGFVHRILPSLICWNLWKMRNMWIFEGKLDSVVHVCDRIFLELRECVCLQFREISLPCSSRIGFFEMIGRLRRKVIIREVRWEGPTRTVVKLNVNGCSRGNPGRSGGGGLFRDSEGRFLLGFSCSFGEATSLQAELKALLFGVRLGVSRGLVRLHLESDSMVLVRIIQGKVRCPWRLQKELRELQQYGRHFDAVSHCYRETNKPADRLSNAGVEDGHTIIYEGYSALPRLVRGDITLDVYGFPSFRRCWR</sequence>
<reference evidence="3" key="1">
    <citation type="journal article" date="2025" name="Foods">
        <title>Unveiling the Microbial Signatures of Arabica Coffee Cherries: Insights into Ripeness Specific Diversity, Functional Traits, and Implications for Quality and Safety.</title>
        <authorList>
            <consortium name="RefSeq"/>
            <person name="Tenea G.N."/>
            <person name="Cifuentes V."/>
            <person name="Reyes P."/>
            <person name="Cevallos-Vallejos M."/>
        </authorList>
    </citation>
    <scope>NUCLEOTIDE SEQUENCE [LARGE SCALE GENOMIC DNA]</scope>
</reference>
<dbReference type="OrthoDB" id="411871at2759"/>
<keyword evidence="3" id="KW-1185">Reference proteome</keyword>
<dbReference type="PANTHER" id="PTHR46890:SF48">
    <property type="entry name" value="RNA-DIRECTED DNA POLYMERASE"/>
    <property type="match status" value="1"/>
</dbReference>
<dbReference type="InterPro" id="IPR000477">
    <property type="entry name" value="RT_dom"/>
</dbReference>
<dbReference type="InterPro" id="IPR012337">
    <property type="entry name" value="RNaseH-like_sf"/>
</dbReference>
<gene>
    <name evidence="4" type="primary">LOC113738975</name>
</gene>
<dbReference type="CDD" id="cd01650">
    <property type="entry name" value="RT_nLTR_like"/>
    <property type="match status" value="1"/>
</dbReference>
<protein>
    <recommendedName>
        <fullName evidence="2">RNase H type-1 domain-containing protein</fullName>
    </recommendedName>
</protein>
<organism evidence="3 4">
    <name type="scientific">Coffea arabica</name>
    <name type="common">Arabian coffee</name>
    <dbReference type="NCBI Taxonomy" id="13443"/>
    <lineage>
        <taxon>Eukaryota</taxon>
        <taxon>Viridiplantae</taxon>
        <taxon>Streptophyta</taxon>
        <taxon>Embryophyta</taxon>
        <taxon>Tracheophyta</taxon>
        <taxon>Spermatophyta</taxon>
        <taxon>Magnoliopsida</taxon>
        <taxon>eudicotyledons</taxon>
        <taxon>Gunneridae</taxon>
        <taxon>Pentapetalae</taxon>
        <taxon>asterids</taxon>
        <taxon>lamiids</taxon>
        <taxon>Gentianales</taxon>
        <taxon>Rubiaceae</taxon>
        <taxon>Ixoroideae</taxon>
        <taxon>Gardenieae complex</taxon>
        <taxon>Bertiereae - Coffeeae clade</taxon>
        <taxon>Coffeeae</taxon>
        <taxon>Coffea</taxon>
    </lineage>
</organism>
<dbReference type="InterPro" id="IPR052343">
    <property type="entry name" value="Retrotransposon-Effector_Assoc"/>
</dbReference>